<keyword evidence="2" id="KW-1185">Reference proteome</keyword>
<proteinExistence type="predicted"/>
<evidence type="ECO:0000313" key="2">
    <source>
        <dbReference type="Proteomes" id="UP000555103"/>
    </source>
</evidence>
<evidence type="ECO:0000313" key="1">
    <source>
        <dbReference type="EMBL" id="MBB4037887.1"/>
    </source>
</evidence>
<dbReference type="AlphaFoldDB" id="A0A840CP62"/>
<sequence length="30" mass="3406">MKTILLLLTAFMGVLSLSGQLNTLHNLYYH</sequence>
<name>A0A840CP62_9BACT</name>
<dbReference type="Proteomes" id="UP000555103">
    <property type="component" value="Unassembled WGS sequence"/>
</dbReference>
<reference evidence="1 2" key="1">
    <citation type="submission" date="2020-08" db="EMBL/GenBank/DDBJ databases">
        <title>Genomic Encyclopedia of Type Strains, Phase IV (KMG-IV): sequencing the most valuable type-strain genomes for metagenomic binning, comparative biology and taxonomic classification.</title>
        <authorList>
            <person name="Goeker M."/>
        </authorList>
    </citation>
    <scope>NUCLEOTIDE SEQUENCE [LARGE SCALE GENOMIC DNA]</scope>
    <source>
        <strain evidence="1 2">DSM 104969</strain>
    </source>
</reference>
<dbReference type="EMBL" id="JACIEP010000018">
    <property type="protein sequence ID" value="MBB4037887.1"/>
    <property type="molecule type" value="Genomic_DNA"/>
</dbReference>
<organism evidence="1 2">
    <name type="scientific">Dysgonomonas hofstadii</name>
    <dbReference type="NCBI Taxonomy" id="637886"/>
    <lineage>
        <taxon>Bacteria</taxon>
        <taxon>Pseudomonadati</taxon>
        <taxon>Bacteroidota</taxon>
        <taxon>Bacteroidia</taxon>
        <taxon>Bacteroidales</taxon>
        <taxon>Dysgonomonadaceae</taxon>
        <taxon>Dysgonomonas</taxon>
    </lineage>
</organism>
<accession>A0A840CP62</accession>
<protein>
    <submittedName>
        <fullName evidence="1">Uncharacterized protein</fullName>
    </submittedName>
</protein>
<gene>
    <name evidence="1" type="ORF">GGR21_003808</name>
</gene>
<comment type="caution">
    <text evidence="1">The sequence shown here is derived from an EMBL/GenBank/DDBJ whole genome shotgun (WGS) entry which is preliminary data.</text>
</comment>